<feature type="domain" description="Teneurin-like YD-shell" evidence="2">
    <location>
        <begin position="212"/>
        <end position="634"/>
    </location>
</feature>
<organism evidence="3 4">
    <name type="scientific">Legionella drancourtii LLAP12</name>
    <dbReference type="NCBI Taxonomy" id="658187"/>
    <lineage>
        <taxon>Bacteria</taxon>
        <taxon>Pseudomonadati</taxon>
        <taxon>Pseudomonadota</taxon>
        <taxon>Gammaproteobacteria</taxon>
        <taxon>Legionellales</taxon>
        <taxon>Legionellaceae</taxon>
        <taxon>Legionella</taxon>
    </lineage>
</organism>
<accession>G9EL02</accession>
<dbReference type="EMBL" id="JH413806">
    <property type="protein sequence ID" value="EHL32044.1"/>
    <property type="molecule type" value="Genomic_DNA"/>
</dbReference>
<feature type="domain" description="Teneurin-like YD-shell" evidence="2">
    <location>
        <begin position="1045"/>
        <end position="1272"/>
    </location>
</feature>
<proteinExistence type="predicted"/>
<sequence length="2318" mass="263308">MTQTVTGSGLGIYNSSIGLGSYGAKGSAALGQGGESVYVNAANGNLILRQADGFLADMGLGFDLFQTYNSRGEGGGSWVFNVQSRLEFYGEANHEGSYVIRVMEDGHRSRFTWDAASQAYRPEEGGTARLVFQNNSWTYRDGSTPTIYQYTAQGQLTALRDQDGHSLSFHYTNGQLTSIRDAGDKQTITWSFANGLLTEVTTASDGQIIHHLHYEYDEHQRLQRVSRDLGHGKSYWITYDYAGDSNLISDITQADGTHMHIEYDVEGRVKQLIDGEGRISTYTYGEGQTTLSNSLGESWIYFYDAQNRLTGIDGPEHYRIRYVYEGTQLSQITQGNQVWRYRYNDTGDCLYAEEPNGQITQRRYDAEHHVLAETKYQSFDGEHHPIHPKTTRYAYDARGHLRFALAADGTVTEYRYTTEGQLMSRRCYFQAHYEPAEDVLDEATLTHWASQQNPQQVSLIDYWYDWRGQLSEEIHYRAVDAHGVGIDEGHATHTRTRYDAAGRLREQSVLTAEGWSTTQYLYDDLGRLIQTLDNHHNSQRIDYDDAHQRILHTEANGLQTLRLYDRSGLLLTTLRLDAHHDYGSTQYHYDAAGRLIAETGVDGLSSYFFYDAQGRVLAKVNAQGQMTEYRYNEDGLLIQTHQYAQRITTQGWLTHWPTFAAITPQVSSQDAISQTIYNQYNQVAYTLDAQGAVIGYTYDAEGHVLSKTAYATRLANYHPDTVLSFAAIPLQTDAKDRQIRYYYDVVGRVHAEINAEGHATEYRYNSLGQVIETIRYVNAASAALSGEWAQDKPAAKASDLHTYSLYDAHGLKIAAIDGEGYLIEYRYDVRGLLQERIAYAHKITAPIKEQTTLELIRPKADTNDHKTTYEYTDLGQLRQERTQSGLITTYAYDAMGQLILKSRFDEHTHTLRQQQLRYDALGRVIQELDELGCAKLKAPNLTAEQIEALWQQHSIHYTYEQNGLLSTKTDALHHTTRYFYNEHQQLQYTVNAHGAVVETQYNALNQVESVCKYSAFLKNNLAVLTTQDLSARMAALKDSRFDETIRYEYNSIGQVIAQYTGSQGLVTSEYNAFGELTFSTQSIDASRHQVTAYDYDRRGLLIDQVDDVGGLNRHTSFKYDAFGWVTSRIDGRQAAINYRLNKRGEQILIINASNQFKKITYDAFGRVLSETDNLQKEIKKYSYNDQNNILTVTNPLIKTEVVTQFNAFGDKIAFTDANKNTTEFHYDERGLLIRVDSPENSFKEYHYDEAGQLLWQEDAGGHTIAYTYDAQGHVLTKTVDPDGLKIIIRYQYDAIGRQLQVTENNRIKQFTYDDAGRLIKSCVDPNGLNLVTQFTYDARGLLLRQSELNSHGANKVVAYEWDGLGRRSATIIDPDGLQLTTRYQYDANDNLICQTDANQHSTHYIYDVNNQCRYQINARGVVTEHIYSANGNEVQTITYANRIAPLGHYSEENLKKTLIKDSLHDQYFFRNFDNAERITCTYDALGFATLYEYDGNNNIIKTIRCSKPVSLDALKRGEKISPDTEGARYDYFAYDGLNQQRFQCDTNACVTESRYDNSGQLVTRIQYATPINLKEGTTLEQIAKNLISNAAQDKTTRYAYDQAGRLRLELSLRGVAKSYQYNALNQVISCTRYAVLANATLLACMNLSDVQPSAQDRTNTFVYDTAGREVYRLSAEGQVVERRYDDVGNVRAQITHQQRVRSALYGLDELRQQLEQDPGARSSTYDYDATGRLLRETNAVHATTDYEYDAHGNVLHKIQANQAVWTYRYDEVNQLIETTSPTVRVLTGKTGQERPIITQIEYDSFGNVVQEIRDATGIKQTRLYHYDAMNRRIKTIYPEVNINNALHAASNQRQEYTQTLSEALRYNGFGEVIASSDKAGNWSHFAYDSQGHLRYSVDTRGGLTQCDYDAFGRLIAKTRYNTPVILAQDSAYSTKEIEQAHRGSTYDRHEWFDYDLDDQVIESTRDAVRTYTAKSKEYSMQAPTTRKVYNAFGEVIQVMTRLNEEDNVAQWPTTTFYYDKDGHQTAMIDAEGYLTTYSLNAFGETQSLTEYALRSEFHDAFTYRGPQAHAKDRTVTFTYDALGQVTSKTLKQVRVSRIVNHQLETSLRDLTTTYSYDALGHLTETVDAQGNSAYCYYDALGQLIAKVGPQTQEGRAATTYSYDALGNLVETHQWANGAHHADKEQYLVNGASTLDIVTSSQFDAQGLLLSETDGMQHTVFYSYDAKGNLARSFQTLTNADKSQLIQDKRYTYDSEGHLLQTTTFKNNGVKTEEARYTILVKLRIKALMATTPCMWITTTWGASGVPTRKVIIRFIFMI</sequence>
<evidence type="ECO:0000313" key="4">
    <source>
        <dbReference type="Proteomes" id="UP000002770"/>
    </source>
</evidence>
<dbReference type="InterPro" id="IPR056823">
    <property type="entry name" value="TEN-like_YD-shell"/>
</dbReference>
<evidence type="ECO:0000259" key="2">
    <source>
        <dbReference type="Pfam" id="PF25023"/>
    </source>
</evidence>
<keyword evidence="1" id="KW-0677">Repeat</keyword>
<dbReference type="HOGENOM" id="CLU_229986_0_0_6"/>
<dbReference type="eggNOG" id="COG3209">
    <property type="taxonomic scope" value="Bacteria"/>
</dbReference>
<dbReference type="PANTHER" id="PTHR32305">
    <property type="match status" value="1"/>
</dbReference>
<dbReference type="InterPro" id="IPR031325">
    <property type="entry name" value="RHS_repeat"/>
</dbReference>
<dbReference type="SUPFAM" id="SSF63825">
    <property type="entry name" value="YWTD domain"/>
    <property type="match status" value="1"/>
</dbReference>
<protein>
    <recommendedName>
        <fullName evidence="2">Teneurin-like YD-shell domain-containing protein</fullName>
    </recommendedName>
</protein>
<dbReference type="NCBIfam" id="TIGR01643">
    <property type="entry name" value="YD_repeat_2x"/>
    <property type="match status" value="8"/>
</dbReference>
<evidence type="ECO:0000313" key="3">
    <source>
        <dbReference type="EMBL" id="EHL32044.1"/>
    </source>
</evidence>
<dbReference type="InterPro" id="IPR050708">
    <property type="entry name" value="T6SS_VgrG/RHS"/>
</dbReference>
<dbReference type="InParanoid" id="G9EL02"/>
<dbReference type="Proteomes" id="UP000002770">
    <property type="component" value="Unassembled WGS sequence"/>
</dbReference>
<name>G9EL02_9GAMM</name>
<dbReference type="PANTHER" id="PTHR32305:SF15">
    <property type="entry name" value="PROTEIN RHSA-RELATED"/>
    <property type="match status" value="1"/>
</dbReference>
<keyword evidence="4" id="KW-1185">Reference proteome</keyword>
<dbReference type="STRING" id="658187.LDG_5898"/>
<dbReference type="Pfam" id="PF05593">
    <property type="entry name" value="RHS_repeat"/>
    <property type="match status" value="3"/>
</dbReference>
<dbReference type="Gene3D" id="2.180.10.10">
    <property type="entry name" value="RHS repeat-associated core"/>
    <property type="match status" value="7"/>
</dbReference>
<reference evidence="3 4" key="1">
    <citation type="journal article" date="2011" name="BMC Genomics">
        <title>Insight into cross-talk between intra-amoebal pathogens.</title>
        <authorList>
            <person name="Gimenez G."/>
            <person name="Bertelli C."/>
            <person name="Moliner C."/>
            <person name="Robert C."/>
            <person name="Raoult D."/>
            <person name="Fournier P.E."/>
            <person name="Greub G."/>
        </authorList>
    </citation>
    <scope>NUCLEOTIDE SEQUENCE [LARGE SCALE GENOMIC DNA]</scope>
    <source>
        <strain evidence="3 4">LLAP12</strain>
    </source>
</reference>
<evidence type="ECO:0000256" key="1">
    <source>
        <dbReference type="ARBA" id="ARBA00022737"/>
    </source>
</evidence>
<dbReference type="InterPro" id="IPR006530">
    <property type="entry name" value="YD"/>
</dbReference>
<dbReference type="Pfam" id="PF25023">
    <property type="entry name" value="TEN_YD-shell"/>
    <property type="match status" value="2"/>
</dbReference>
<gene>
    <name evidence="3" type="ORF">LDG_5898</name>
</gene>